<proteinExistence type="predicted"/>
<dbReference type="EMBL" id="AP015040">
    <property type="protein sequence ID" value="BAT93491.1"/>
    <property type="molecule type" value="Genomic_DNA"/>
</dbReference>
<evidence type="ECO:0000313" key="2">
    <source>
        <dbReference type="Proteomes" id="UP000291084"/>
    </source>
</evidence>
<protein>
    <submittedName>
        <fullName evidence="1">Uncharacterized protein</fullName>
    </submittedName>
</protein>
<organism evidence="1 2">
    <name type="scientific">Vigna angularis var. angularis</name>
    <dbReference type="NCBI Taxonomy" id="157739"/>
    <lineage>
        <taxon>Eukaryota</taxon>
        <taxon>Viridiplantae</taxon>
        <taxon>Streptophyta</taxon>
        <taxon>Embryophyta</taxon>
        <taxon>Tracheophyta</taxon>
        <taxon>Spermatophyta</taxon>
        <taxon>Magnoliopsida</taxon>
        <taxon>eudicotyledons</taxon>
        <taxon>Gunneridae</taxon>
        <taxon>Pentapetalae</taxon>
        <taxon>rosids</taxon>
        <taxon>fabids</taxon>
        <taxon>Fabales</taxon>
        <taxon>Fabaceae</taxon>
        <taxon>Papilionoideae</taxon>
        <taxon>50 kb inversion clade</taxon>
        <taxon>NPAAA clade</taxon>
        <taxon>indigoferoid/millettioid clade</taxon>
        <taxon>Phaseoleae</taxon>
        <taxon>Vigna</taxon>
    </lineage>
</organism>
<sequence length="227" mass="26039">MIKLQARTLHISKVIYSITIELILNQTREQCIPRYTIPAKHTFKNSYSILHTTTLCIHGNQSIGNIDINKMVRFQHGTMNLRTQFNKRGILTTLKSCNKSICITLDTNLLHSSKKRQCLQAFPFCYMCRNNRIPRNSVLFLHHNPIKQHPGPIKITALGIHTYKRIAHKHKFTISTLNSHTMDFSPRASCSKSTTRFKHGGKSTSVKRHSIDSHLSVQLNCFEVFTA</sequence>
<evidence type="ECO:0000313" key="1">
    <source>
        <dbReference type="EMBL" id="BAT93491.1"/>
    </source>
</evidence>
<dbReference type="AlphaFoldDB" id="A0A0S3SKV4"/>
<reference evidence="1 2" key="1">
    <citation type="journal article" date="2015" name="Sci. Rep.">
        <title>The power of single molecule real-time sequencing technology in the de novo assembly of a eukaryotic genome.</title>
        <authorList>
            <person name="Sakai H."/>
            <person name="Naito K."/>
            <person name="Ogiso-Tanaka E."/>
            <person name="Takahashi Y."/>
            <person name="Iseki K."/>
            <person name="Muto C."/>
            <person name="Satou K."/>
            <person name="Teruya K."/>
            <person name="Shiroma A."/>
            <person name="Shimoji M."/>
            <person name="Hirano T."/>
            <person name="Itoh T."/>
            <person name="Kaga A."/>
            <person name="Tomooka N."/>
        </authorList>
    </citation>
    <scope>NUCLEOTIDE SEQUENCE [LARGE SCALE GENOMIC DNA]</scope>
    <source>
        <strain evidence="2">cv. Shumari</strain>
    </source>
</reference>
<accession>A0A0S3SKV4</accession>
<name>A0A0S3SKV4_PHAAN</name>
<gene>
    <name evidence="1" type="primary">Vigan.07G246200</name>
    <name evidence="1" type="ORF">VIGAN_07246200</name>
</gene>
<keyword evidence="2" id="KW-1185">Reference proteome</keyword>
<dbReference type="Proteomes" id="UP000291084">
    <property type="component" value="Chromosome 7"/>
</dbReference>